<dbReference type="SUPFAM" id="SSF55874">
    <property type="entry name" value="ATPase domain of HSP90 chaperone/DNA topoisomerase II/histidine kinase"/>
    <property type="match status" value="1"/>
</dbReference>
<reference evidence="6" key="1">
    <citation type="journal article" date="2021" name="Nat. Commun.">
        <title>Genetic determinants of endophytism in the Arabidopsis root mycobiome.</title>
        <authorList>
            <person name="Mesny F."/>
            <person name="Miyauchi S."/>
            <person name="Thiergart T."/>
            <person name="Pickel B."/>
            <person name="Atanasova L."/>
            <person name="Karlsson M."/>
            <person name="Huettel B."/>
            <person name="Barry K.W."/>
            <person name="Haridas S."/>
            <person name="Chen C."/>
            <person name="Bauer D."/>
            <person name="Andreopoulos W."/>
            <person name="Pangilinan J."/>
            <person name="LaButti K."/>
            <person name="Riley R."/>
            <person name="Lipzen A."/>
            <person name="Clum A."/>
            <person name="Drula E."/>
            <person name="Henrissat B."/>
            <person name="Kohler A."/>
            <person name="Grigoriev I.V."/>
            <person name="Martin F.M."/>
            <person name="Hacquard S."/>
        </authorList>
    </citation>
    <scope>NUCLEOTIDE SEQUENCE</scope>
    <source>
        <strain evidence="6">MPI-SDFR-AT-0073</strain>
    </source>
</reference>
<feature type="domain" description="PAC" evidence="5">
    <location>
        <begin position="229"/>
        <end position="282"/>
    </location>
</feature>
<dbReference type="Pfam" id="PF00072">
    <property type="entry name" value="Response_reg"/>
    <property type="match status" value="1"/>
</dbReference>
<dbReference type="InterPro" id="IPR003661">
    <property type="entry name" value="HisK_dim/P_dom"/>
</dbReference>
<dbReference type="SMART" id="SM00387">
    <property type="entry name" value="HATPase_c"/>
    <property type="match status" value="1"/>
</dbReference>
<dbReference type="SMART" id="SM00448">
    <property type="entry name" value="REC"/>
    <property type="match status" value="1"/>
</dbReference>
<dbReference type="Gene3D" id="3.40.50.2300">
    <property type="match status" value="1"/>
</dbReference>
<dbReference type="InterPro" id="IPR035965">
    <property type="entry name" value="PAS-like_dom_sf"/>
</dbReference>
<dbReference type="SMART" id="SM00091">
    <property type="entry name" value="PAS"/>
    <property type="match status" value="2"/>
</dbReference>
<name>A0A9P8ULK2_9PEZI</name>
<dbReference type="OrthoDB" id="303614at2759"/>
<dbReference type="CDD" id="cd00082">
    <property type="entry name" value="HisKA"/>
    <property type="match status" value="1"/>
</dbReference>
<dbReference type="Gene3D" id="3.30.450.20">
    <property type="entry name" value="PAS domain"/>
    <property type="match status" value="2"/>
</dbReference>
<protein>
    <submittedName>
        <fullName evidence="6">Uncharacterized protein</fullName>
    </submittedName>
</protein>
<dbReference type="InterPro" id="IPR036097">
    <property type="entry name" value="HisK_dim/P_sf"/>
</dbReference>
<dbReference type="InterPro" id="IPR013656">
    <property type="entry name" value="PAS_4"/>
</dbReference>
<dbReference type="Gene3D" id="1.10.287.130">
    <property type="match status" value="1"/>
</dbReference>
<dbReference type="PANTHER" id="PTHR43719:SF30">
    <property type="entry name" value="TWO-COMPONENT SYSTEM RESPONSE REGULATOR"/>
    <property type="match status" value="1"/>
</dbReference>
<dbReference type="CDD" id="cd17546">
    <property type="entry name" value="REC_hyHK_CKI1_RcsC-like"/>
    <property type="match status" value="1"/>
</dbReference>
<evidence type="ECO:0000259" key="5">
    <source>
        <dbReference type="PROSITE" id="PS50113"/>
    </source>
</evidence>
<evidence type="ECO:0000313" key="7">
    <source>
        <dbReference type="Proteomes" id="UP000758603"/>
    </source>
</evidence>
<sequence>MPPPKTPPRAESYGTFGDDSRLPALGCFLDADPRPSFIVPINEIGPIPFSLSFCNEAFRKAGLEHDTLREADVSRQFRAWSQAVNHWREEYNFAGRKWTAFKIQGLWKCIQSPGATELTDPKAAYSHLNALSALKGLEEAKLADARVASLHKMMEMSDVGTFEYSPQGSLVRANESWYRLSLHPKPSESHTDFSFMDLVYPPDGPLVLSKWNNLAQGTPVTFEMRWKGKNWEDPAGGEGPGDYQWILSACVPIMDKDGKLISIAGNTIDITAQKQVQQEALQRAGALERARESERKFARFALLAPIAIYICNGKGRMTYCNNRFFELTEHPSEDAFRNINWDSIVFPDDQAILHDQWKQLLHDKEHTQAHFRLKHTWDLGDGTLRQAWCESQAIPELDDEGNVVSIFGTLTDISRFKWAEEIQKSRMEEALDAKHKHENFIDMTSHEMRNPLSAVIQCADSTIESLNMVLSLIDKRLNQDALKSQIHNELKACLDSLNTIISCSIHQKRVIDDVLTLSKMDSNLLAIAPIKSEPAAIVAEAVHMFELECNKDSISLSFVEDPSLRETGAYFVMMDPSRVLQILMNLLTNAIKFTRDRPTRSIEVSLGACWVRPSDRSNGFPYAKISTDATGLLDSSEWGSGREVFIWIKCRDTGCGMTMAEQSNLFTRFSQATPRTHIRYGGSGLGLFISKKLTELQGGAIGAKSDPDTGSTFAFFVATRMASPPTPATKFETHTEHPFLLNRTWSSDSKVSASRNVEKAPQYSVLIVEDNLVNQKVLSQQLRKAGCQVYVANHGKEALDFLRKTEYWASHSSFASQAACPSPPTSSEEVPNLPNKPIILSLILMDIEMPIMDGLACTREIRNLQESGVIIKHIPIMAVSANARSEQVAQAREAGMDDAISKPFRIPELMPKIEALVNGDGPAMVLPSKVKLV</sequence>
<keyword evidence="1 2" id="KW-0597">Phosphoprotein</keyword>
<dbReference type="Proteomes" id="UP000758603">
    <property type="component" value="Unassembled WGS sequence"/>
</dbReference>
<dbReference type="InterPro" id="IPR000700">
    <property type="entry name" value="PAS-assoc_C"/>
</dbReference>
<dbReference type="SUPFAM" id="SSF52172">
    <property type="entry name" value="CheY-like"/>
    <property type="match status" value="1"/>
</dbReference>
<dbReference type="EMBL" id="JAGPXC010000004">
    <property type="protein sequence ID" value="KAH6654202.1"/>
    <property type="molecule type" value="Genomic_DNA"/>
</dbReference>
<dbReference type="PROSITE" id="PS50109">
    <property type="entry name" value="HIS_KIN"/>
    <property type="match status" value="1"/>
</dbReference>
<dbReference type="InterPro" id="IPR005467">
    <property type="entry name" value="His_kinase_dom"/>
</dbReference>
<dbReference type="InterPro" id="IPR050956">
    <property type="entry name" value="2C_system_His_kinase"/>
</dbReference>
<evidence type="ECO:0000259" key="3">
    <source>
        <dbReference type="PROSITE" id="PS50109"/>
    </source>
</evidence>
<dbReference type="InterPro" id="IPR004358">
    <property type="entry name" value="Sig_transdc_His_kin-like_C"/>
</dbReference>
<evidence type="ECO:0000313" key="6">
    <source>
        <dbReference type="EMBL" id="KAH6654202.1"/>
    </source>
</evidence>
<dbReference type="Pfam" id="PF08448">
    <property type="entry name" value="PAS_4"/>
    <property type="match status" value="1"/>
</dbReference>
<dbReference type="CDD" id="cd00130">
    <property type="entry name" value="PAS"/>
    <property type="match status" value="2"/>
</dbReference>
<dbReference type="PRINTS" id="PR00344">
    <property type="entry name" value="BCTRLSENSOR"/>
</dbReference>
<evidence type="ECO:0000259" key="4">
    <source>
        <dbReference type="PROSITE" id="PS50110"/>
    </source>
</evidence>
<dbReference type="InterPro" id="IPR011006">
    <property type="entry name" value="CheY-like_superfamily"/>
</dbReference>
<dbReference type="SUPFAM" id="SSF55785">
    <property type="entry name" value="PYP-like sensor domain (PAS domain)"/>
    <property type="match status" value="2"/>
</dbReference>
<keyword evidence="7" id="KW-1185">Reference proteome</keyword>
<dbReference type="InterPro" id="IPR003594">
    <property type="entry name" value="HATPase_dom"/>
</dbReference>
<dbReference type="InterPro" id="IPR000014">
    <property type="entry name" value="PAS"/>
</dbReference>
<dbReference type="Pfam" id="PF02518">
    <property type="entry name" value="HATPase_c"/>
    <property type="match status" value="1"/>
</dbReference>
<evidence type="ECO:0000256" key="2">
    <source>
        <dbReference type="PROSITE-ProRule" id="PRU00169"/>
    </source>
</evidence>
<dbReference type="PROSITE" id="PS50110">
    <property type="entry name" value="RESPONSE_REGULATORY"/>
    <property type="match status" value="1"/>
</dbReference>
<evidence type="ECO:0000256" key="1">
    <source>
        <dbReference type="ARBA" id="ARBA00022553"/>
    </source>
</evidence>
<comment type="caution">
    <text evidence="6">The sequence shown here is derived from an EMBL/GenBank/DDBJ whole genome shotgun (WGS) entry which is preliminary data.</text>
</comment>
<dbReference type="InterPro" id="IPR036890">
    <property type="entry name" value="HATPase_C_sf"/>
</dbReference>
<dbReference type="Pfam" id="PF26131">
    <property type="entry name" value="PAS-like"/>
    <property type="match status" value="1"/>
</dbReference>
<feature type="domain" description="PAC" evidence="5">
    <location>
        <begin position="367"/>
        <end position="425"/>
    </location>
</feature>
<dbReference type="AlphaFoldDB" id="A0A9P8ULK2"/>
<dbReference type="PANTHER" id="PTHR43719">
    <property type="entry name" value="TWO-COMPONENT HISTIDINE KINASE"/>
    <property type="match status" value="1"/>
</dbReference>
<feature type="domain" description="Histidine kinase" evidence="3">
    <location>
        <begin position="443"/>
        <end position="721"/>
    </location>
</feature>
<accession>A0A9P8ULK2</accession>
<dbReference type="GO" id="GO:0000155">
    <property type="term" value="F:phosphorelay sensor kinase activity"/>
    <property type="evidence" value="ECO:0007669"/>
    <property type="project" value="InterPro"/>
</dbReference>
<dbReference type="RefSeq" id="XP_045958472.1">
    <property type="nucleotide sequence ID" value="XM_046095887.1"/>
</dbReference>
<feature type="modified residue" description="4-aspartylphosphate" evidence="2">
    <location>
        <position position="846"/>
    </location>
</feature>
<proteinExistence type="predicted"/>
<dbReference type="SUPFAM" id="SSF47384">
    <property type="entry name" value="Homodimeric domain of signal transducing histidine kinase"/>
    <property type="match status" value="1"/>
</dbReference>
<feature type="domain" description="Response regulatory" evidence="4">
    <location>
        <begin position="764"/>
        <end position="917"/>
    </location>
</feature>
<dbReference type="InterPro" id="IPR001789">
    <property type="entry name" value="Sig_transdc_resp-reg_receiver"/>
</dbReference>
<dbReference type="PROSITE" id="PS50113">
    <property type="entry name" value="PAC"/>
    <property type="match status" value="2"/>
</dbReference>
<dbReference type="Gene3D" id="3.30.565.10">
    <property type="entry name" value="Histidine kinase-like ATPase, C-terminal domain"/>
    <property type="match status" value="1"/>
</dbReference>
<gene>
    <name evidence="6" type="ORF">BKA67DRAFT_272197</name>
</gene>
<dbReference type="GeneID" id="70124780"/>
<dbReference type="InterPro" id="IPR058846">
    <property type="entry name" value="PAS-like"/>
</dbReference>
<dbReference type="SMART" id="SM00388">
    <property type="entry name" value="HisKA"/>
    <property type="match status" value="1"/>
</dbReference>
<organism evidence="6 7">
    <name type="scientific">Truncatella angustata</name>
    <dbReference type="NCBI Taxonomy" id="152316"/>
    <lineage>
        <taxon>Eukaryota</taxon>
        <taxon>Fungi</taxon>
        <taxon>Dikarya</taxon>
        <taxon>Ascomycota</taxon>
        <taxon>Pezizomycotina</taxon>
        <taxon>Sordariomycetes</taxon>
        <taxon>Xylariomycetidae</taxon>
        <taxon>Amphisphaeriales</taxon>
        <taxon>Sporocadaceae</taxon>
        <taxon>Truncatella</taxon>
    </lineage>
</organism>